<evidence type="ECO:0000313" key="1">
    <source>
        <dbReference type="EMBL" id="KAG5182111.1"/>
    </source>
</evidence>
<name>A0A836CFM9_9STRA</name>
<dbReference type="InterPro" id="IPR036770">
    <property type="entry name" value="Ankyrin_rpt-contain_sf"/>
</dbReference>
<protein>
    <recommendedName>
        <fullName evidence="3">Ankyrin repeat protein</fullName>
    </recommendedName>
</protein>
<keyword evidence="2" id="KW-1185">Reference proteome</keyword>
<dbReference type="AlphaFoldDB" id="A0A836CFM9"/>
<reference evidence="1" key="1">
    <citation type="submission" date="2021-02" db="EMBL/GenBank/DDBJ databases">
        <title>First Annotated Genome of the Yellow-green Alga Tribonema minus.</title>
        <authorList>
            <person name="Mahan K.M."/>
        </authorList>
    </citation>
    <scope>NUCLEOTIDE SEQUENCE</scope>
    <source>
        <strain evidence="1">UTEX B ZZ1240</strain>
    </source>
</reference>
<comment type="caution">
    <text evidence="1">The sequence shown here is derived from an EMBL/GenBank/DDBJ whole genome shotgun (WGS) entry which is preliminary data.</text>
</comment>
<gene>
    <name evidence="1" type="ORF">JKP88DRAFT_263387</name>
</gene>
<sequence length="527" mass="56232">MAGVLCPDCDGLTSLQMAITLAEERVASVEGVLQSASAAAGSHTGDAEPLAQRPCNTYTRDTSCPEARVLSTPHLCEHMLSYVGVGEWAFIAAISKTMKAAYTVATITAARAYAERYSFQELQPALFRTECAATVTSASRLEYALASRLAESAKEDDSGMLLSYSVCIAAGATGDMRVITRAHEAGMPIDEDVLLGAASTADVGVLAELQRRLAQAGEGVTTATWLDVGVSALKGDPHGCAETLSWLSQLPRHRDISPSQCWTWPEWYVLALCCTAIKCGKIATLMWLLSKGAAVFGQQAFRDDGTPALATLASFEDESDILDAVLTTIAGDLKGQVHTLLDQAVGHGCRAVVEHLGSLPGTPYKFTRYTLASAARCGHVPLLQWLHKQGAPVHVYRIAHAAMHSENALPVLEWLSNSRMLTGSLLSGDVGVPLLLKALKRLRLDAAAWLLRQGAQWKGDLGECAANRSLPAPAVVWAAEHNLRWGRWTDASCEQIRRHGASALAKLHQLGAPCACPKEVAAEGENS</sequence>
<dbReference type="Gene3D" id="1.25.40.20">
    <property type="entry name" value="Ankyrin repeat-containing domain"/>
    <property type="match status" value="1"/>
</dbReference>
<organism evidence="1 2">
    <name type="scientific">Tribonema minus</name>
    <dbReference type="NCBI Taxonomy" id="303371"/>
    <lineage>
        <taxon>Eukaryota</taxon>
        <taxon>Sar</taxon>
        <taxon>Stramenopiles</taxon>
        <taxon>Ochrophyta</taxon>
        <taxon>PX clade</taxon>
        <taxon>Xanthophyceae</taxon>
        <taxon>Tribonematales</taxon>
        <taxon>Tribonemataceae</taxon>
        <taxon>Tribonema</taxon>
    </lineage>
</organism>
<proteinExistence type="predicted"/>
<accession>A0A836CFM9</accession>
<dbReference type="OrthoDB" id="194358at2759"/>
<evidence type="ECO:0008006" key="3">
    <source>
        <dbReference type="Google" id="ProtNLM"/>
    </source>
</evidence>
<dbReference type="EMBL" id="JAFCMP010000268">
    <property type="protein sequence ID" value="KAG5182111.1"/>
    <property type="molecule type" value="Genomic_DNA"/>
</dbReference>
<dbReference type="Proteomes" id="UP000664859">
    <property type="component" value="Unassembled WGS sequence"/>
</dbReference>
<dbReference type="SUPFAM" id="SSF48403">
    <property type="entry name" value="Ankyrin repeat"/>
    <property type="match status" value="1"/>
</dbReference>
<evidence type="ECO:0000313" key="2">
    <source>
        <dbReference type="Proteomes" id="UP000664859"/>
    </source>
</evidence>